<feature type="domain" description="CHY-type" evidence="15">
    <location>
        <begin position="567"/>
        <end position="641"/>
    </location>
</feature>
<evidence type="ECO:0000256" key="9">
    <source>
        <dbReference type="ARBA" id="ARBA00039886"/>
    </source>
</evidence>
<evidence type="ECO:0000256" key="7">
    <source>
        <dbReference type="ARBA" id="ARBA00023242"/>
    </source>
</evidence>
<evidence type="ECO:0000313" key="17">
    <source>
        <dbReference type="RefSeq" id="XP_041442579.1"/>
    </source>
</evidence>
<feature type="region of interest" description="Disordered" evidence="13">
    <location>
        <begin position="343"/>
        <end position="392"/>
    </location>
</feature>
<keyword evidence="6" id="KW-0653">Protein transport</keyword>
<evidence type="ECO:0000256" key="8">
    <source>
        <dbReference type="ARBA" id="ARBA00037262"/>
    </source>
</evidence>
<evidence type="ECO:0000256" key="2">
    <source>
        <dbReference type="ARBA" id="ARBA00004567"/>
    </source>
</evidence>
<dbReference type="InterPro" id="IPR036855">
    <property type="entry name" value="Znf_CCCH_sf"/>
</dbReference>
<feature type="domain" description="C3H1-type" evidence="14">
    <location>
        <begin position="106"/>
        <end position="133"/>
    </location>
</feature>
<evidence type="ECO:0000256" key="6">
    <source>
        <dbReference type="ARBA" id="ARBA00023132"/>
    </source>
</evidence>
<dbReference type="PANTHER" id="PTHR46527:SF1">
    <property type="entry name" value="NUCLEOPORIN NUP42"/>
    <property type="match status" value="1"/>
</dbReference>
<keyword evidence="4 11" id="KW-0863">Zinc-finger</keyword>
<dbReference type="Pfam" id="PF05495">
    <property type="entry name" value="zf-CHY"/>
    <property type="match status" value="1"/>
</dbReference>
<dbReference type="SUPFAM" id="SSF161219">
    <property type="entry name" value="CHY zinc finger-like"/>
    <property type="match status" value="1"/>
</dbReference>
<dbReference type="CTD" id="108711278"/>
<evidence type="ECO:0000256" key="1">
    <source>
        <dbReference type="ARBA" id="ARBA00004335"/>
    </source>
</evidence>
<organism evidence="16 18">
    <name type="scientific">Xenopus laevis</name>
    <name type="common">African clawed frog</name>
    <dbReference type="NCBI Taxonomy" id="8355"/>
    <lineage>
        <taxon>Eukaryota</taxon>
        <taxon>Metazoa</taxon>
        <taxon>Chordata</taxon>
        <taxon>Craniata</taxon>
        <taxon>Vertebrata</taxon>
        <taxon>Euteleostomi</taxon>
        <taxon>Amphibia</taxon>
        <taxon>Batrachia</taxon>
        <taxon>Anura</taxon>
        <taxon>Pipoidea</taxon>
        <taxon>Pipidae</taxon>
        <taxon>Xenopodinae</taxon>
        <taxon>Xenopus</taxon>
        <taxon>Xenopus</taxon>
    </lineage>
</organism>
<dbReference type="Proteomes" id="UP000186698">
    <property type="component" value="Chromosome 3L"/>
</dbReference>
<evidence type="ECO:0000256" key="13">
    <source>
        <dbReference type="SAM" id="MobiDB-lite"/>
    </source>
</evidence>
<gene>
    <name evidence="17 18" type="primary">XB22167168.L</name>
</gene>
<evidence type="ECO:0000256" key="11">
    <source>
        <dbReference type="PROSITE-ProRule" id="PRU00601"/>
    </source>
</evidence>
<feature type="zinc finger region" description="C3H1-type" evidence="12">
    <location>
        <begin position="34"/>
        <end position="57"/>
    </location>
</feature>
<evidence type="ECO:0000256" key="10">
    <source>
        <dbReference type="ARBA" id="ARBA00042384"/>
    </source>
</evidence>
<accession>A0A8J1MNF2</accession>
<dbReference type="Gene3D" id="3.30.1370.210">
    <property type="match status" value="1"/>
</dbReference>
<evidence type="ECO:0000256" key="3">
    <source>
        <dbReference type="ARBA" id="ARBA00022723"/>
    </source>
</evidence>
<dbReference type="RefSeq" id="XP_041442579.1">
    <property type="nucleotide sequence ID" value="XM_041586645.1"/>
</dbReference>
<dbReference type="PANTHER" id="PTHR46527">
    <property type="entry name" value="NUCLEOPORIN-LIKE PROTEIN 2"/>
    <property type="match status" value="1"/>
</dbReference>
<dbReference type="RefSeq" id="XP_041442580.1">
    <property type="nucleotide sequence ID" value="XM_041586646.1"/>
</dbReference>
<dbReference type="InterPro" id="IPR037274">
    <property type="entry name" value="Znf_CHY_sf"/>
</dbReference>
<keyword evidence="7" id="KW-0539">Nucleus</keyword>
<dbReference type="GO" id="GO:0008270">
    <property type="term" value="F:zinc ion binding"/>
    <property type="evidence" value="ECO:0007669"/>
    <property type="project" value="UniProtKB-KW"/>
</dbReference>
<dbReference type="InterPro" id="IPR008913">
    <property type="entry name" value="Znf_CHY"/>
</dbReference>
<dbReference type="SMART" id="SM00356">
    <property type="entry name" value="ZnF_C3H1"/>
    <property type="match status" value="2"/>
</dbReference>
<feature type="domain" description="C3H1-type" evidence="14">
    <location>
        <begin position="34"/>
        <end position="57"/>
    </location>
</feature>
<evidence type="ECO:0000256" key="5">
    <source>
        <dbReference type="ARBA" id="ARBA00022833"/>
    </source>
</evidence>
<dbReference type="GO" id="GO:0031965">
    <property type="term" value="C:nuclear membrane"/>
    <property type="evidence" value="ECO:0007669"/>
    <property type="project" value="UniProtKB-SubCell"/>
</dbReference>
<evidence type="ECO:0000256" key="12">
    <source>
        <dbReference type="PROSITE-ProRule" id="PRU00723"/>
    </source>
</evidence>
<comment type="function">
    <text evidence="8">Required for the export of mRNAs containing poly(A) tails from the nucleus into the cytoplasm.</text>
</comment>
<dbReference type="PROSITE" id="PS51266">
    <property type="entry name" value="ZF_CHY"/>
    <property type="match status" value="1"/>
</dbReference>
<proteinExistence type="predicted"/>
<name>A0A8J1MNF2_XENLA</name>
<keyword evidence="6" id="KW-0813">Transport</keyword>
<protein>
    <recommendedName>
        <fullName evidence="9">Nucleoporin NUP42</fullName>
    </recommendedName>
    <alternativeName>
        <fullName evidence="10">Nucleoporin-like protein 2</fullName>
    </alternativeName>
</protein>
<dbReference type="GeneID" id="108711278"/>
<feature type="zinc finger region" description="C3H1-type" evidence="12">
    <location>
        <begin position="106"/>
        <end position="133"/>
    </location>
</feature>
<evidence type="ECO:0000313" key="16">
    <source>
        <dbReference type="Proteomes" id="UP000186698"/>
    </source>
</evidence>
<evidence type="ECO:0000313" key="18">
    <source>
        <dbReference type="RefSeq" id="XP_041442580.1"/>
    </source>
</evidence>
<keyword evidence="6" id="KW-0509">mRNA transport</keyword>
<keyword evidence="3 12" id="KW-0479">Metal-binding</keyword>
<evidence type="ECO:0000259" key="14">
    <source>
        <dbReference type="PROSITE" id="PS50103"/>
    </source>
</evidence>
<dbReference type="InterPro" id="IPR051767">
    <property type="entry name" value="Nucleoporin_NUP42"/>
</dbReference>
<dbReference type="InterPro" id="IPR000571">
    <property type="entry name" value="Znf_CCCH"/>
</dbReference>
<dbReference type="Pfam" id="PF00642">
    <property type="entry name" value="zf-CCCH"/>
    <property type="match status" value="1"/>
</dbReference>
<sequence length="722" mass="81823">MADSDMQPVEVPPANEDGIVCSQEKSHRQQHQHLCRFFSQGRYCRFGSRCRFLHQLADCQHSEKNRKQNVSCEISEKSNAAEISCSTNKAYSGPLKKNLETHQRKYLPRKLCRYFASGYCAMENHCKFWHPDSLPPLNNVPPVDKKATTSSTKARLPVERPQALPEGLRVGDVTLDVAKRLRETEISQLLKRFPKDKVIVQERDDGEVTYYRVTVEPTDPDWPFDLKEMEIMLEFPDDYPLKIFTVQIPEDQDLPPVMGRHVCEASLAWLEAKHATNQLIGKMELLFRPYLHWLDRNMERLFTEGARLLKRDVDAEKAGIEFVPYQQLQALVIVPSCEDKSVRETVTQNNSGHPPDETLEEDSDSWTSCDDDEDELEPGTDVGMKSIDGGGTEAPKKGTEICFLGLKLGEDVGTFMAHCISVSLQCNRCQTIADLTLTGKQPCTAQCDRCNSRICGAFHPRVIHQFSVVLGYVDIQGASPKDLILQDCCFIISCLSCSQEGQVQSLSYGIPKDLNCLHCHRKLSISVEATKFQKIERCTAKIIGSKGLMNQGRKKAVRDPSIQPGKPLPDSGTCKHYRKSCRWLRFPCCGKAYPCDICHDDAEDHEMELASRMICGHCAKEQILVFPILPRPSLALLGCMDGDVGSIGCRTLLQLLMFYARKMIVLRWNQREAPKLEDWKDLVNKALPYYKAVYMSRGCTDKFIAVWMLWVLNSDTNSPHVF</sequence>
<keyword evidence="6" id="KW-0811">Translocation</keyword>
<keyword evidence="16" id="KW-1185">Reference proteome</keyword>
<dbReference type="AlphaFoldDB" id="A0A8J1MNF2"/>
<dbReference type="PROSITE" id="PS50103">
    <property type="entry name" value="ZF_C3H1"/>
    <property type="match status" value="2"/>
</dbReference>
<dbReference type="SUPFAM" id="SSF90229">
    <property type="entry name" value="CCCH zinc finger"/>
    <property type="match status" value="2"/>
</dbReference>
<dbReference type="GO" id="GO:0005643">
    <property type="term" value="C:nuclear pore"/>
    <property type="evidence" value="ECO:0007669"/>
    <property type="project" value="UniProtKB-SubCell"/>
</dbReference>
<keyword evidence="6" id="KW-0906">Nuclear pore complex</keyword>
<reference evidence="17 18" key="1">
    <citation type="submission" date="2025-04" db="UniProtKB">
        <authorList>
            <consortium name="RefSeq"/>
        </authorList>
    </citation>
    <scope>IDENTIFICATION</scope>
    <source>
        <strain evidence="17 18">J_2021</strain>
        <tissue evidence="17 18">Erythrocytes</tissue>
    </source>
</reference>
<comment type="subcellular location">
    <subcellularLocation>
        <location evidence="1">Nucleus membrane</location>
        <topology evidence="1">Peripheral membrane protein</topology>
        <orientation evidence="1">Cytoplasmic side</orientation>
    </subcellularLocation>
    <subcellularLocation>
        <location evidence="2">Nucleus</location>
        <location evidence="2">Nuclear pore complex</location>
    </subcellularLocation>
</comment>
<dbReference type="OrthoDB" id="411372at2759"/>
<evidence type="ECO:0000259" key="15">
    <source>
        <dbReference type="PROSITE" id="PS51266"/>
    </source>
</evidence>
<evidence type="ECO:0000256" key="4">
    <source>
        <dbReference type="ARBA" id="ARBA00022771"/>
    </source>
</evidence>
<feature type="compositionally biased region" description="Acidic residues" evidence="13">
    <location>
        <begin position="357"/>
        <end position="378"/>
    </location>
</feature>
<keyword evidence="5 12" id="KW-0862">Zinc</keyword>